<protein>
    <recommendedName>
        <fullName evidence="4">Ig-like domain-containing protein</fullName>
    </recommendedName>
</protein>
<proteinExistence type="predicted"/>
<reference evidence="2" key="1">
    <citation type="submission" date="2011-02" db="EMBL/GenBank/DDBJ databases">
        <title>The genome of the leaf-cutting ant Acromyrmex echinatior suggests key adaptations to social evolution and fungus farming.</title>
        <authorList>
            <person name="Nygaard S."/>
            <person name="Zhang G."/>
        </authorList>
    </citation>
    <scope>NUCLEOTIDE SEQUENCE</scope>
</reference>
<dbReference type="InterPro" id="IPR013783">
    <property type="entry name" value="Ig-like_fold"/>
</dbReference>
<dbReference type="EMBL" id="GL888673">
    <property type="protein sequence ID" value="EGI58575.1"/>
    <property type="molecule type" value="Genomic_DNA"/>
</dbReference>
<accession>F4X4Q7</accession>
<dbReference type="Gene3D" id="2.60.40.10">
    <property type="entry name" value="Immunoglobulins"/>
    <property type="match status" value="1"/>
</dbReference>
<dbReference type="InterPro" id="IPR036179">
    <property type="entry name" value="Ig-like_dom_sf"/>
</dbReference>
<gene>
    <name evidence="2" type="ORF">G5I_13326</name>
</gene>
<dbReference type="OrthoDB" id="6133584at2759"/>
<evidence type="ECO:0000313" key="3">
    <source>
        <dbReference type="Proteomes" id="UP000007755"/>
    </source>
</evidence>
<evidence type="ECO:0000313" key="2">
    <source>
        <dbReference type="EMBL" id="EGI58575.1"/>
    </source>
</evidence>
<organism evidence="3">
    <name type="scientific">Acromyrmex echinatior</name>
    <name type="common">Panamanian leafcutter ant</name>
    <name type="synonym">Acromyrmex octospinosus echinatior</name>
    <dbReference type="NCBI Taxonomy" id="103372"/>
    <lineage>
        <taxon>Eukaryota</taxon>
        <taxon>Metazoa</taxon>
        <taxon>Ecdysozoa</taxon>
        <taxon>Arthropoda</taxon>
        <taxon>Hexapoda</taxon>
        <taxon>Insecta</taxon>
        <taxon>Pterygota</taxon>
        <taxon>Neoptera</taxon>
        <taxon>Endopterygota</taxon>
        <taxon>Hymenoptera</taxon>
        <taxon>Apocrita</taxon>
        <taxon>Aculeata</taxon>
        <taxon>Formicoidea</taxon>
        <taxon>Formicidae</taxon>
        <taxon>Myrmicinae</taxon>
        <taxon>Acromyrmex</taxon>
    </lineage>
</organism>
<evidence type="ECO:0000256" key="1">
    <source>
        <dbReference type="SAM" id="MobiDB-lite"/>
    </source>
</evidence>
<sequence length="156" mass="17156">MQSIQMGDAGRDLLSPWYFIENHGILVITAKASTATYLESGREINLFSLLLQQHPDFSRCDAYLGDLPSASLENGSTPYAIKGKPEKGEARRSEVRRRSKVVISSAKPEDSGRYECVAESTSGHRASLAAELLVAHDIRIPETRTKISSDDTVCMI</sequence>
<feature type="region of interest" description="Disordered" evidence="1">
    <location>
        <begin position="75"/>
        <end position="101"/>
    </location>
</feature>
<dbReference type="AlphaFoldDB" id="F4X4Q7"/>
<evidence type="ECO:0008006" key="4">
    <source>
        <dbReference type="Google" id="ProtNLM"/>
    </source>
</evidence>
<dbReference type="InParanoid" id="F4X4Q7"/>
<dbReference type="Proteomes" id="UP000007755">
    <property type="component" value="Unassembled WGS sequence"/>
</dbReference>
<name>F4X4Q7_ACREC</name>
<dbReference type="SUPFAM" id="SSF48726">
    <property type="entry name" value="Immunoglobulin"/>
    <property type="match status" value="1"/>
</dbReference>
<keyword evidence="3" id="KW-1185">Reference proteome</keyword>
<feature type="compositionally biased region" description="Basic and acidic residues" evidence="1">
    <location>
        <begin position="83"/>
        <end position="93"/>
    </location>
</feature>